<dbReference type="PROSITE" id="PS50043">
    <property type="entry name" value="HTH_LUXR_2"/>
    <property type="match status" value="1"/>
</dbReference>
<dbReference type="Pfam" id="PF13191">
    <property type="entry name" value="AAA_16"/>
    <property type="match status" value="1"/>
</dbReference>
<gene>
    <name evidence="4" type="ORF">ABQ292_11215</name>
</gene>
<dbReference type="SMART" id="SM00421">
    <property type="entry name" value="HTH_LUXR"/>
    <property type="match status" value="1"/>
</dbReference>
<name>A0ABV3XEC0_9ACTN</name>
<keyword evidence="5" id="KW-1185">Reference proteome</keyword>
<dbReference type="InterPro" id="IPR000792">
    <property type="entry name" value="Tscrpt_reg_LuxR_C"/>
</dbReference>
<protein>
    <submittedName>
        <fullName evidence="4">AAA family ATPase</fullName>
    </submittedName>
</protein>
<dbReference type="InterPro" id="IPR036388">
    <property type="entry name" value="WH-like_DNA-bd_sf"/>
</dbReference>
<evidence type="ECO:0000259" key="3">
    <source>
        <dbReference type="PROSITE" id="PS50043"/>
    </source>
</evidence>
<evidence type="ECO:0000256" key="1">
    <source>
        <dbReference type="ARBA" id="ARBA00022741"/>
    </source>
</evidence>
<dbReference type="InterPro" id="IPR041664">
    <property type="entry name" value="AAA_16"/>
</dbReference>
<organism evidence="4 5">
    <name type="scientific">Geodermatophilus maliterrae</name>
    <dbReference type="NCBI Taxonomy" id="3162531"/>
    <lineage>
        <taxon>Bacteria</taxon>
        <taxon>Bacillati</taxon>
        <taxon>Actinomycetota</taxon>
        <taxon>Actinomycetes</taxon>
        <taxon>Geodermatophilales</taxon>
        <taxon>Geodermatophilaceae</taxon>
        <taxon>Geodermatophilus</taxon>
    </lineage>
</organism>
<dbReference type="Pfam" id="PF00196">
    <property type="entry name" value="GerE"/>
    <property type="match status" value="1"/>
</dbReference>
<evidence type="ECO:0000313" key="5">
    <source>
        <dbReference type="Proteomes" id="UP001560045"/>
    </source>
</evidence>
<dbReference type="Proteomes" id="UP001560045">
    <property type="component" value="Unassembled WGS sequence"/>
</dbReference>
<keyword evidence="2" id="KW-0067">ATP-binding</keyword>
<keyword evidence="1" id="KW-0547">Nucleotide-binding</keyword>
<dbReference type="PROSITE" id="PS00622">
    <property type="entry name" value="HTH_LUXR_1"/>
    <property type="match status" value="1"/>
</dbReference>
<reference evidence="4 5" key="1">
    <citation type="submission" date="2024-06" db="EMBL/GenBank/DDBJ databases">
        <title>Draft genome sequence of Geodermatophilus badlandi, a novel member of the Geodermatophilaceae isolated from badland sedimentary rocks in the Red desert, Wyoming, USA.</title>
        <authorList>
            <person name="Ben Tekaya S."/>
            <person name="Nouioui I."/>
            <person name="Flores G.M."/>
            <person name="Shaal M.N."/>
            <person name="Bredoire F."/>
            <person name="Basile F."/>
            <person name="Van Diepen L."/>
            <person name="Ward N.L."/>
        </authorList>
    </citation>
    <scope>NUCLEOTIDE SEQUENCE [LARGE SCALE GENOMIC DNA]</scope>
    <source>
        <strain evidence="4 5">WL48A</strain>
    </source>
</reference>
<comment type="caution">
    <text evidence="4">The sequence shown here is derived from an EMBL/GenBank/DDBJ whole genome shotgun (WGS) entry which is preliminary data.</text>
</comment>
<dbReference type="PANTHER" id="PTHR16305">
    <property type="entry name" value="TESTICULAR SOLUBLE ADENYLYL CYCLASE"/>
    <property type="match status" value="1"/>
</dbReference>
<proteinExistence type="predicted"/>
<dbReference type="PRINTS" id="PR00038">
    <property type="entry name" value="HTHLUXR"/>
</dbReference>
<feature type="domain" description="HTH luxR-type" evidence="3">
    <location>
        <begin position="856"/>
        <end position="921"/>
    </location>
</feature>
<dbReference type="PANTHER" id="PTHR16305:SF35">
    <property type="entry name" value="TRANSCRIPTIONAL ACTIVATOR DOMAIN"/>
    <property type="match status" value="1"/>
</dbReference>
<dbReference type="Gene3D" id="1.10.10.10">
    <property type="entry name" value="Winged helix-like DNA-binding domain superfamily/Winged helix DNA-binding domain"/>
    <property type="match status" value="1"/>
</dbReference>
<evidence type="ECO:0000313" key="4">
    <source>
        <dbReference type="EMBL" id="MEX5718928.1"/>
    </source>
</evidence>
<dbReference type="InterPro" id="IPR027417">
    <property type="entry name" value="P-loop_NTPase"/>
</dbReference>
<dbReference type="RefSeq" id="WP_369206256.1">
    <property type="nucleotide sequence ID" value="NZ_JBFNXQ010000029.1"/>
</dbReference>
<dbReference type="SUPFAM" id="SSF46894">
    <property type="entry name" value="C-terminal effector domain of the bipartite response regulators"/>
    <property type="match status" value="1"/>
</dbReference>
<dbReference type="InterPro" id="IPR011990">
    <property type="entry name" value="TPR-like_helical_dom_sf"/>
</dbReference>
<dbReference type="CDD" id="cd06170">
    <property type="entry name" value="LuxR_C_like"/>
    <property type="match status" value="1"/>
</dbReference>
<dbReference type="Gene3D" id="1.25.40.10">
    <property type="entry name" value="Tetratricopeptide repeat domain"/>
    <property type="match status" value="1"/>
</dbReference>
<accession>A0ABV3XEC0</accession>
<dbReference type="InterPro" id="IPR016032">
    <property type="entry name" value="Sig_transdc_resp-reg_C-effctor"/>
</dbReference>
<dbReference type="SUPFAM" id="SSF52540">
    <property type="entry name" value="P-loop containing nucleoside triphosphate hydrolases"/>
    <property type="match status" value="1"/>
</dbReference>
<dbReference type="EMBL" id="JBFNXQ010000029">
    <property type="protein sequence ID" value="MEX5718928.1"/>
    <property type="molecule type" value="Genomic_DNA"/>
</dbReference>
<sequence>MDAAPLVGRAAAVAAVRSAVTRAAEGGGGILLVVGEAGVGKSRLLTEAVRLARGHGLQVLCGRATESGGAHRPLIEALLRGGADDLDPGTVPAPYAAALGRLLPSWATGVVDGPEPSIDPVLVLGEALVRVLEALVGGPCLLVLEDLHWADADTLAVLEYLADRLGDRPVLVAASARDDEPGSAAVDRLTAGPGVHTLTLSRLGPAELTALAGARATGRLRADELAALVARADGLPLMAEELVDEAVRTATTPTSTPVPRTMTALVRRRLSLLDPVAHRCLRAAAVAGTDPDWELLPAVVGQPEEVVLAAARVAADAHLLREDAGRLRWRHALMREAVVTGLLPPERAALARGVAEALLARGRPEDVARAAELLAAGGEGERAATLFLELARQDRGTGALRRAEQLLDQAARTGALPAAVAIERITVLTATGRVDDALSAGVAALPSATGELHAELCLRMARTAVTARRWRDAEAHVERAGRPDDPRSLLLTADAAFGAGDVERAGPLAAAAVTRAERSGVPAVLCEALDVAGRVERLRSPPAARAAFSRAAQVAGEHRLVPQQVAALIGLGTVELLERETSEALPQAMELAAAAGLLGQASAAEVILLDSTVVQRGPRAVEAPARVLLDRGAWLHMPEVQAASAFGVALARAASGDPAGTEAALARIPVSAAWPDAGPLAAAVRTLPLLLAHDLPGASATLDAGVSGLVEHRVAAPLHQFGLWALLRTVVDDRGAAARDVLRGLPAALRPANRGALHYADAVAAGRGGRPDDALALFARGEAELARVPWLHRLLRLLVLEAAVADGWGDPVPLLRRDLAEHERAGDSQLARTCRDLLKRAGAPTRRGRGTTPVPGALRAAGVTSREMDVLTLVSTGSTNAEIAVRLFLSPRTVETHVASLLAKLGASHRGQLRSRVAALTR</sequence>
<evidence type="ECO:0000256" key="2">
    <source>
        <dbReference type="ARBA" id="ARBA00022840"/>
    </source>
</evidence>